<dbReference type="OrthoDB" id="432634at2759"/>
<proteinExistence type="predicted"/>
<dbReference type="AlphaFoldDB" id="A0A812RPZ6"/>
<evidence type="ECO:0000256" key="1">
    <source>
        <dbReference type="SAM" id="MobiDB-lite"/>
    </source>
</evidence>
<keyword evidence="2" id="KW-1133">Transmembrane helix</keyword>
<feature type="region of interest" description="Disordered" evidence="1">
    <location>
        <begin position="695"/>
        <end position="730"/>
    </location>
</feature>
<feature type="transmembrane region" description="Helical" evidence="2">
    <location>
        <begin position="320"/>
        <end position="342"/>
    </location>
</feature>
<feature type="compositionally biased region" description="Basic and acidic residues" evidence="1">
    <location>
        <begin position="712"/>
        <end position="730"/>
    </location>
</feature>
<feature type="compositionally biased region" description="Polar residues" evidence="1">
    <location>
        <begin position="638"/>
        <end position="649"/>
    </location>
</feature>
<feature type="transmembrane region" description="Helical" evidence="2">
    <location>
        <begin position="158"/>
        <end position="177"/>
    </location>
</feature>
<reference evidence="3" key="1">
    <citation type="submission" date="2021-02" db="EMBL/GenBank/DDBJ databases">
        <authorList>
            <person name="Dougan E. K."/>
            <person name="Rhodes N."/>
            <person name="Thang M."/>
            <person name="Chan C."/>
        </authorList>
    </citation>
    <scope>NUCLEOTIDE SEQUENCE</scope>
</reference>
<dbReference type="Proteomes" id="UP000604046">
    <property type="component" value="Unassembled WGS sequence"/>
</dbReference>
<feature type="transmembrane region" description="Helical" evidence="2">
    <location>
        <begin position="197"/>
        <end position="214"/>
    </location>
</feature>
<feature type="transmembrane region" description="Helical" evidence="2">
    <location>
        <begin position="115"/>
        <end position="138"/>
    </location>
</feature>
<feature type="transmembrane region" description="Helical" evidence="2">
    <location>
        <begin position="443"/>
        <end position="466"/>
    </location>
</feature>
<keyword evidence="4" id="KW-1185">Reference proteome</keyword>
<feature type="region of interest" description="Disordered" evidence="1">
    <location>
        <begin position="596"/>
        <end position="661"/>
    </location>
</feature>
<accession>A0A812RPZ6</accession>
<keyword evidence="2" id="KW-0472">Membrane</keyword>
<evidence type="ECO:0000313" key="3">
    <source>
        <dbReference type="EMBL" id="CAE7449182.1"/>
    </source>
</evidence>
<comment type="caution">
    <text evidence="3">The sequence shown here is derived from an EMBL/GenBank/DDBJ whole genome shotgun (WGS) entry which is preliminary data.</text>
</comment>
<evidence type="ECO:0000256" key="2">
    <source>
        <dbReference type="SAM" id="Phobius"/>
    </source>
</evidence>
<feature type="transmembrane region" description="Helical" evidence="2">
    <location>
        <begin position="472"/>
        <end position="496"/>
    </location>
</feature>
<feature type="transmembrane region" description="Helical" evidence="2">
    <location>
        <begin position="221"/>
        <end position="238"/>
    </location>
</feature>
<gene>
    <name evidence="3" type="ORF">SNAT2548_LOCUS24539</name>
</gene>
<feature type="transmembrane region" description="Helical" evidence="2">
    <location>
        <begin position="389"/>
        <end position="422"/>
    </location>
</feature>
<name>A0A812RPZ6_9DINO</name>
<sequence length="829" mass="90088">MDWSRENAHLASDKSVSSASWPEDPWTKSLNELIHVLQAHEADICDAIAATLVLALTASFFVKRPRATGAVVCTWLAWFAWQLARGHSAWQEVLEHAEAAAKSTAGAVRANGEMLVAWVTLVLPAVHDLWCLMCPILLQLFDLLQWMWESMSWEQRGIVALCGMGIGGTAYAVMLLWKSRSWLRHNSQAFLNSAKHVLFHVSFIVVCPTVWFAASLCSSEAVPGIVFFLLATLLPVMWTSRALIQHHHEKAADEEAAQAQNSGGWLRMAMPRWRDTFSPSADLEEDMRYLLSYWACWPLLCAIQFSLSRLPDETKPGAEGLLIALTMWLQFWRGSFLAPYLFNLLTSLLSHTIEHMGNVLEAARQAVCAMLQRPTCSLHLLSLCPQERWAMLVAGIVLLAVCLEVASVVSVLITVGLLFGIALESARCVASNARQMYANRLSFWVLVNVWFWALKVPVLGAVLSLWSPVMFGLAFVGGETAFSAVIGLTLYVLALLVGGLSKLCDHCTAQAPLQEALLGDGNEDEVDASGLGGIPAESDGSLSKRPSKSSEQAWTDHPELAELPEQSARIEIDEPDEPEMSEELEVLEAQRLEEGEAPGVPDFAGGTPIDDMNVPSSAIPGPLDAETSKGSGQEVDVSCTNNTTPSAPQVPSDPSGVNVPSDVNVIDATDADTGPSQELLVDHVDDAAKEDGTAVAAKTHETSELADSSANDGKENQTSEHSELHTSCRDNTDYVTKHKGFVPGPTYVPPPWQRMGKPFCPEGGRFMLEAHKPPSYFDVAPKIFDANPPPGSYDAKGSVEVKAVGQLVYRYESATCSETKALIAKAGAF</sequence>
<keyword evidence="2" id="KW-0812">Transmembrane</keyword>
<feature type="region of interest" description="Disordered" evidence="1">
    <location>
        <begin position="524"/>
        <end position="568"/>
    </location>
</feature>
<evidence type="ECO:0000313" key="4">
    <source>
        <dbReference type="Proteomes" id="UP000604046"/>
    </source>
</evidence>
<organism evidence="3 4">
    <name type="scientific">Symbiodinium natans</name>
    <dbReference type="NCBI Taxonomy" id="878477"/>
    <lineage>
        <taxon>Eukaryota</taxon>
        <taxon>Sar</taxon>
        <taxon>Alveolata</taxon>
        <taxon>Dinophyceae</taxon>
        <taxon>Suessiales</taxon>
        <taxon>Symbiodiniaceae</taxon>
        <taxon>Symbiodinium</taxon>
    </lineage>
</organism>
<dbReference type="EMBL" id="CAJNDS010002361">
    <property type="protein sequence ID" value="CAE7449182.1"/>
    <property type="molecule type" value="Genomic_DNA"/>
</dbReference>
<protein>
    <submittedName>
        <fullName evidence="3">Uncharacterized protein</fullName>
    </submittedName>
</protein>